<dbReference type="EMBL" id="AWGB01000006">
    <property type="protein sequence ID" value="ESQ93928.1"/>
    <property type="molecule type" value="Genomic_DNA"/>
</dbReference>
<evidence type="ECO:0000313" key="4">
    <source>
        <dbReference type="EMBL" id="ESQ93928.1"/>
    </source>
</evidence>
<dbReference type="Proteomes" id="UP000017837">
    <property type="component" value="Unassembled WGS sequence"/>
</dbReference>
<evidence type="ECO:0000313" key="5">
    <source>
        <dbReference type="Proteomes" id="UP000017837"/>
    </source>
</evidence>
<dbReference type="SUPFAM" id="SSF53955">
    <property type="entry name" value="Lysozyme-like"/>
    <property type="match status" value="1"/>
</dbReference>
<accession>V4RRV5</accession>
<reference evidence="4 5" key="1">
    <citation type="journal article" date="2014" name="Nature">
        <title>Sequential evolution of bacterial morphology by co-option of a developmental regulator.</title>
        <authorList>
            <person name="Jiang C."/>
            <person name="Brown P.J."/>
            <person name="Ducret A."/>
            <person name="Brun Y.V."/>
        </authorList>
    </citation>
    <scope>NUCLEOTIDE SEQUENCE [LARGE SCALE GENOMIC DNA]</scope>
    <source>
        <strain evidence="4 5">DSM 16100</strain>
    </source>
</reference>
<comment type="caution">
    <text evidence="4">The sequence shown here is derived from an EMBL/GenBank/DDBJ whole genome shotgun (WGS) entry which is preliminary data.</text>
</comment>
<dbReference type="SUPFAM" id="SSF47090">
    <property type="entry name" value="PGBD-like"/>
    <property type="match status" value="1"/>
</dbReference>
<dbReference type="GO" id="GO:0008933">
    <property type="term" value="F:peptidoglycan lytic transglycosylase activity"/>
    <property type="evidence" value="ECO:0007669"/>
    <property type="project" value="TreeGrafter"/>
</dbReference>
<dbReference type="PATRIC" id="fig|1121022.4.peg.866"/>
<dbReference type="Pfam" id="PF13406">
    <property type="entry name" value="SLT_2"/>
    <property type="match status" value="1"/>
</dbReference>
<feature type="domain" description="Peptidoglycan binding-like" evidence="2">
    <location>
        <begin position="377"/>
        <end position="421"/>
    </location>
</feature>
<dbReference type="Pfam" id="PF01471">
    <property type="entry name" value="PG_binding_1"/>
    <property type="match status" value="1"/>
</dbReference>
<feature type="signal peptide" evidence="1">
    <location>
        <begin position="1"/>
        <end position="20"/>
    </location>
</feature>
<evidence type="ECO:0000256" key="1">
    <source>
        <dbReference type="SAM" id="SignalP"/>
    </source>
</evidence>
<dbReference type="InterPro" id="IPR036366">
    <property type="entry name" value="PGBDSf"/>
</dbReference>
<dbReference type="NCBIfam" id="TIGR02283">
    <property type="entry name" value="MltB_2"/>
    <property type="match status" value="1"/>
</dbReference>
<keyword evidence="1" id="KW-0732">Signal</keyword>
<dbReference type="InterPro" id="IPR043426">
    <property type="entry name" value="MltB-like"/>
</dbReference>
<proteinExistence type="predicted"/>
<evidence type="ECO:0000259" key="3">
    <source>
        <dbReference type="Pfam" id="PF13406"/>
    </source>
</evidence>
<organism evidence="4 5">
    <name type="scientific">Asticcacaulis benevestitus DSM 16100 = ATCC BAA-896</name>
    <dbReference type="NCBI Taxonomy" id="1121022"/>
    <lineage>
        <taxon>Bacteria</taxon>
        <taxon>Pseudomonadati</taxon>
        <taxon>Pseudomonadota</taxon>
        <taxon>Alphaproteobacteria</taxon>
        <taxon>Caulobacterales</taxon>
        <taxon>Caulobacteraceae</taxon>
        <taxon>Asticcacaulis</taxon>
    </lineage>
</organism>
<dbReference type="PANTHER" id="PTHR30163">
    <property type="entry name" value="MEMBRANE-BOUND LYTIC MUREIN TRANSGLYCOSYLASE B"/>
    <property type="match status" value="1"/>
</dbReference>
<evidence type="ECO:0008006" key="6">
    <source>
        <dbReference type="Google" id="ProtNLM"/>
    </source>
</evidence>
<dbReference type="Gene3D" id="1.10.8.350">
    <property type="entry name" value="Bacterial muramidase"/>
    <property type="match status" value="1"/>
</dbReference>
<dbReference type="PROSITE" id="PS51257">
    <property type="entry name" value="PROKAR_LIPOPROTEIN"/>
    <property type="match status" value="1"/>
</dbReference>
<dbReference type="InterPro" id="IPR036365">
    <property type="entry name" value="PGBD-like_sf"/>
</dbReference>
<name>V4RRV5_9CAUL</name>
<keyword evidence="5" id="KW-1185">Reference proteome</keyword>
<dbReference type="InterPro" id="IPR002477">
    <property type="entry name" value="Peptidoglycan-bd-like"/>
</dbReference>
<dbReference type="OrthoDB" id="9808544at2"/>
<dbReference type="STRING" id="1121022.GCA_000376105_00180"/>
<dbReference type="eggNOG" id="COG2951">
    <property type="taxonomic scope" value="Bacteria"/>
</dbReference>
<dbReference type="eggNOG" id="COG3409">
    <property type="taxonomic scope" value="Bacteria"/>
</dbReference>
<dbReference type="GO" id="GO:0009253">
    <property type="term" value="P:peptidoglycan catabolic process"/>
    <property type="evidence" value="ECO:0007669"/>
    <property type="project" value="TreeGrafter"/>
</dbReference>
<dbReference type="RefSeq" id="WP_018079864.1">
    <property type="nucleotide sequence ID" value="NZ_AQWM01000001.1"/>
</dbReference>
<dbReference type="Gene3D" id="1.10.530.10">
    <property type="match status" value="1"/>
</dbReference>
<dbReference type="AlphaFoldDB" id="V4RRV5"/>
<dbReference type="Gene3D" id="1.10.101.10">
    <property type="entry name" value="PGBD-like superfamily/PGBD"/>
    <property type="match status" value="1"/>
</dbReference>
<evidence type="ECO:0000259" key="2">
    <source>
        <dbReference type="Pfam" id="PF01471"/>
    </source>
</evidence>
<dbReference type="InterPro" id="IPR031304">
    <property type="entry name" value="SLT_2"/>
</dbReference>
<feature type="domain" description="Transglycosylase SLT" evidence="3">
    <location>
        <begin position="61"/>
        <end position="352"/>
    </location>
</feature>
<feature type="chain" id="PRO_5004728780" description="Lytic murein transglycosylase" evidence="1">
    <location>
        <begin position="21"/>
        <end position="441"/>
    </location>
</feature>
<protein>
    <recommendedName>
        <fullName evidence="6">Lytic murein transglycosylase</fullName>
    </recommendedName>
</protein>
<dbReference type="PANTHER" id="PTHR30163:SF8">
    <property type="entry name" value="LYTIC MUREIN TRANSGLYCOSYLASE"/>
    <property type="match status" value="1"/>
</dbReference>
<dbReference type="InterPro" id="IPR011970">
    <property type="entry name" value="MltB_2"/>
</dbReference>
<sequence length="441" mass="46684">MRLRYASLFVVLSACTTAVPQPENVTQTPVPPAASSAASSASEAVIPASPATAPLPANATFDDWKQSFIAKATAKGFDPLFVAQVLSNVTPQASVTSSDSQQPEFSKPASSYMRASVSASRAQAARARLDANANVGEIVSAYGVPSELIGGIWTMESDLGRVQGKIDVVSALATLAYNGRRRDWAESELIACLTILRDSGISRDTLKGSWAGAMGQTQFLPDNYLRLGVDGDHDGKVDIWNSDSDALASSANLLAKAGWMPGQEWAVEIMLPVGFDYYLAETASKTPLEWAALGVKRADGGYWKPAETGEQAKILLPSGAKGPAFLALPNHYVIRKYNNSTSYALAVGLIADSIAGRPPLVTPWPVEPPLSLDQRLKTQAALKAAGFDPGTIDGVIGVGTRQAIRDWQRANQLTADGYLSFDLANQFVVSQGGTPAERPAT</sequence>
<gene>
    <name evidence="4" type="ORF">ABENE_04365</name>
</gene>
<dbReference type="InterPro" id="IPR023346">
    <property type="entry name" value="Lysozyme-like_dom_sf"/>
</dbReference>